<gene>
    <name evidence="1" type="ORF">RPERSI_LOCUS27088</name>
</gene>
<keyword evidence="2" id="KW-1185">Reference proteome</keyword>
<reference evidence="1" key="1">
    <citation type="submission" date="2021-06" db="EMBL/GenBank/DDBJ databases">
        <authorList>
            <person name="Kallberg Y."/>
            <person name="Tangrot J."/>
            <person name="Rosling A."/>
        </authorList>
    </citation>
    <scope>NUCLEOTIDE SEQUENCE</scope>
    <source>
        <strain evidence="1">MA461A</strain>
    </source>
</reference>
<accession>A0ACA9S6J8</accession>
<dbReference type="Proteomes" id="UP000789920">
    <property type="component" value="Unassembled WGS sequence"/>
</dbReference>
<feature type="non-terminal residue" evidence="1">
    <location>
        <position position="41"/>
    </location>
</feature>
<organism evidence="1 2">
    <name type="scientific">Racocetra persica</name>
    <dbReference type="NCBI Taxonomy" id="160502"/>
    <lineage>
        <taxon>Eukaryota</taxon>
        <taxon>Fungi</taxon>
        <taxon>Fungi incertae sedis</taxon>
        <taxon>Mucoromycota</taxon>
        <taxon>Glomeromycotina</taxon>
        <taxon>Glomeromycetes</taxon>
        <taxon>Diversisporales</taxon>
        <taxon>Gigasporaceae</taxon>
        <taxon>Racocetra</taxon>
    </lineage>
</organism>
<dbReference type="EMBL" id="CAJVQC010094570">
    <property type="protein sequence ID" value="CAG8827885.1"/>
    <property type="molecule type" value="Genomic_DNA"/>
</dbReference>
<name>A0ACA9S6J8_9GLOM</name>
<evidence type="ECO:0000313" key="2">
    <source>
        <dbReference type="Proteomes" id="UP000789920"/>
    </source>
</evidence>
<evidence type="ECO:0000313" key="1">
    <source>
        <dbReference type="EMBL" id="CAG8827885.1"/>
    </source>
</evidence>
<feature type="non-terminal residue" evidence="1">
    <location>
        <position position="1"/>
    </location>
</feature>
<proteinExistence type="predicted"/>
<comment type="caution">
    <text evidence="1">The sequence shown here is derived from an EMBL/GenBank/DDBJ whole genome shotgun (WGS) entry which is preliminary data.</text>
</comment>
<sequence>WFFELTECEMKLVKQLREDFETSDNTFGLREELLDCLEFRD</sequence>
<protein>
    <submittedName>
        <fullName evidence="1">20256_t:CDS:1</fullName>
    </submittedName>
</protein>